<name>A0AAV7PIG4_PLEWA</name>
<comment type="caution">
    <text evidence="2">The sequence shown here is derived from an EMBL/GenBank/DDBJ whole genome shotgun (WGS) entry which is preliminary data.</text>
</comment>
<feature type="region of interest" description="Disordered" evidence="1">
    <location>
        <begin position="129"/>
        <end position="152"/>
    </location>
</feature>
<organism evidence="2 3">
    <name type="scientific">Pleurodeles waltl</name>
    <name type="common">Iberian ribbed newt</name>
    <dbReference type="NCBI Taxonomy" id="8319"/>
    <lineage>
        <taxon>Eukaryota</taxon>
        <taxon>Metazoa</taxon>
        <taxon>Chordata</taxon>
        <taxon>Craniata</taxon>
        <taxon>Vertebrata</taxon>
        <taxon>Euteleostomi</taxon>
        <taxon>Amphibia</taxon>
        <taxon>Batrachia</taxon>
        <taxon>Caudata</taxon>
        <taxon>Salamandroidea</taxon>
        <taxon>Salamandridae</taxon>
        <taxon>Pleurodelinae</taxon>
        <taxon>Pleurodeles</taxon>
    </lineage>
</organism>
<evidence type="ECO:0000313" key="2">
    <source>
        <dbReference type="EMBL" id="KAJ1127920.1"/>
    </source>
</evidence>
<evidence type="ECO:0000313" key="3">
    <source>
        <dbReference type="Proteomes" id="UP001066276"/>
    </source>
</evidence>
<evidence type="ECO:0000256" key="1">
    <source>
        <dbReference type="SAM" id="MobiDB-lite"/>
    </source>
</evidence>
<keyword evidence="3" id="KW-1185">Reference proteome</keyword>
<dbReference type="EMBL" id="JANPWB010000011">
    <property type="protein sequence ID" value="KAJ1127920.1"/>
    <property type="molecule type" value="Genomic_DNA"/>
</dbReference>
<proteinExistence type="predicted"/>
<sequence>MLARKEVADHNKKSSRGETGAPLGGGGTRAASQLGTSWEPAFMIDMTAAKRARTLGAARRWAQHRIMPEDFSPEGAWESWWRDLIPGRDNQRGHCRLRKGLGPWLRVPHQPCPPSSLVGVSGRALELAGRPLAPHERSVKHGGKTPDSLVGS</sequence>
<feature type="region of interest" description="Disordered" evidence="1">
    <location>
        <begin position="1"/>
        <end position="33"/>
    </location>
</feature>
<gene>
    <name evidence="2" type="ORF">NDU88_006313</name>
</gene>
<feature type="compositionally biased region" description="Basic and acidic residues" evidence="1">
    <location>
        <begin position="1"/>
        <end position="16"/>
    </location>
</feature>
<accession>A0AAV7PIG4</accession>
<protein>
    <submittedName>
        <fullName evidence="2">Uncharacterized protein</fullName>
    </submittedName>
</protein>
<dbReference type="AlphaFoldDB" id="A0AAV7PIG4"/>
<dbReference type="Proteomes" id="UP001066276">
    <property type="component" value="Chromosome 7"/>
</dbReference>
<reference evidence="2" key="1">
    <citation type="journal article" date="2022" name="bioRxiv">
        <title>Sequencing and chromosome-scale assembly of the giantPleurodeles waltlgenome.</title>
        <authorList>
            <person name="Brown T."/>
            <person name="Elewa A."/>
            <person name="Iarovenko S."/>
            <person name="Subramanian E."/>
            <person name="Araus A.J."/>
            <person name="Petzold A."/>
            <person name="Susuki M."/>
            <person name="Suzuki K.-i.T."/>
            <person name="Hayashi T."/>
            <person name="Toyoda A."/>
            <person name="Oliveira C."/>
            <person name="Osipova E."/>
            <person name="Leigh N.D."/>
            <person name="Simon A."/>
            <person name="Yun M.H."/>
        </authorList>
    </citation>
    <scope>NUCLEOTIDE SEQUENCE</scope>
    <source>
        <strain evidence="2">20211129_DDA</strain>
        <tissue evidence="2">Liver</tissue>
    </source>
</reference>